<gene>
    <name evidence="3" type="ORF">E5676_scaffold1441G00220</name>
</gene>
<evidence type="ECO:0000259" key="2">
    <source>
        <dbReference type="Pfam" id="PF25597"/>
    </source>
</evidence>
<dbReference type="InterPro" id="IPR039537">
    <property type="entry name" value="Retrotran_Ty1/copia-like"/>
</dbReference>
<feature type="domain" description="Retroviral polymerase SH3-like" evidence="2">
    <location>
        <begin position="59"/>
        <end position="114"/>
    </location>
</feature>
<name>A0A5D3DQK9_CUCMM</name>
<dbReference type="InterPro" id="IPR057670">
    <property type="entry name" value="SH3_retrovirus"/>
</dbReference>
<dbReference type="Proteomes" id="UP000321947">
    <property type="component" value="Unassembled WGS sequence"/>
</dbReference>
<dbReference type="Pfam" id="PF25597">
    <property type="entry name" value="SH3_retrovirus"/>
    <property type="match status" value="1"/>
</dbReference>
<dbReference type="EMBL" id="SSTD01003632">
    <property type="protein sequence ID" value="TYK25961.1"/>
    <property type="molecule type" value="Genomic_DNA"/>
</dbReference>
<dbReference type="AlphaFoldDB" id="A0A5D3DQK9"/>
<proteinExistence type="predicted"/>
<protein>
    <submittedName>
        <fullName evidence="3">Reverse transcriptase</fullName>
    </submittedName>
</protein>
<dbReference type="GO" id="GO:0003964">
    <property type="term" value="F:RNA-directed DNA polymerase activity"/>
    <property type="evidence" value="ECO:0007669"/>
    <property type="project" value="UniProtKB-KW"/>
</dbReference>
<evidence type="ECO:0000256" key="1">
    <source>
        <dbReference type="SAM" id="MobiDB-lite"/>
    </source>
</evidence>
<evidence type="ECO:0000313" key="3">
    <source>
        <dbReference type="EMBL" id="TYK25961.1"/>
    </source>
</evidence>
<feature type="region of interest" description="Disordered" evidence="1">
    <location>
        <begin position="131"/>
        <end position="168"/>
    </location>
</feature>
<comment type="caution">
    <text evidence="3">The sequence shown here is derived from an EMBL/GenBank/DDBJ whole genome shotgun (WGS) entry which is preliminary data.</text>
</comment>
<keyword evidence="3" id="KW-0808">Transferase</keyword>
<keyword evidence="3" id="KW-0695">RNA-directed DNA polymerase</keyword>
<organism evidence="3 4">
    <name type="scientific">Cucumis melo var. makuwa</name>
    <name type="common">Oriental melon</name>
    <dbReference type="NCBI Taxonomy" id="1194695"/>
    <lineage>
        <taxon>Eukaryota</taxon>
        <taxon>Viridiplantae</taxon>
        <taxon>Streptophyta</taxon>
        <taxon>Embryophyta</taxon>
        <taxon>Tracheophyta</taxon>
        <taxon>Spermatophyta</taxon>
        <taxon>Magnoliopsida</taxon>
        <taxon>eudicotyledons</taxon>
        <taxon>Gunneridae</taxon>
        <taxon>Pentapetalae</taxon>
        <taxon>rosids</taxon>
        <taxon>fabids</taxon>
        <taxon>Cucurbitales</taxon>
        <taxon>Cucurbitaceae</taxon>
        <taxon>Benincaseae</taxon>
        <taxon>Cucumis</taxon>
    </lineage>
</organism>
<dbReference type="PANTHER" id="PTHR42648:SF22">
    <property type="entry name" value="REVERSE TRANSCRIPTASE TY1_COPIA-TYPE DOMAIN-CONTAINING PROTEIN"/>
    <property type="match status" value="1"/>
</dbReference>
<dbReference type="PANTHER" id="PTHR42648">
    <property type="entry name" value="TRANSPOSASE, PUTATIVE-RELATED"/>
    <property type="match status" value="1"/>
</dbReference>
<sequence>MLSTSLPSYLWGDAILTAAHLINRMSSRILQLQTPLDCLKESFPSTRLISKVSFRVFWCTAYVHNLGPNQTKFTPRTQACVFVGYPLHQRGYKCFHLPSRKYFITMDITFCEHRPCFPVSHLRGRVRNFRKEVGSPTSQPPAPVQDFEPPRDKGMENPIEPCTNNTMSENDKSDVAVFENMEEKNCGDETEIRTETSNNEAEQGHTRKLDEYDPSLDIPIALRKGTRFCTKHPICNYVSYDNLSSQFRAFTASLDSTIIPKSIYTALECPEWRNTVMEEMKALENNRTWEICALPKRHKTV</sequence>
<keyword evidence="3" id="KW-0548">Nucleotidyltransferase</keyword>
<accession>A0A5D3DQK9</accession>
<reference evidence="3 4" key="1">
    <citation type="submission" date="2019-08" db="EMBL/GenBank/DDBJ databases">
        <title>Draft genome sequences of two oriental melons (Cucumis melo L. var makuwa).</title>
        <authorList>
            <person name="Kwon S.-Y."/>
        </authorList>
    </citation>
    <scope>NUCLEOTIDE SEQUENCE [LARGE SCALE GENOMIC DNA]</scope>
    <source>
        <strain evidence="4">cv. Chang Bougi</strain>
        <tissue evidence="3">Leaf</tissue>
    </source>
</reference>
<evidence type="ECO:0000313" key="4">
    <source>
        <dbReference type="Proteomes" id="UP000321947"/>
    </source>
</evidence>